<dbReference type="InterPro" id="IPR020845">
    <property type="entry name" value="AMP-binding_CS"/>
</dbReference>
<evidence type="ECO:0000256" key="2">
    <source>
        <dbReference type="ARBA" id="ARBA00022598"/>
    </source>
</evidence>
<accession>A0A7Y9E0H0</accession>
<dbReference type="EC" id="6.2.1.-" evidence="5"/>
<dbReference type="PANTHER" id="PTHR43201:SF5">
    <property type="entry name" value="MEDIUM-CHAIN ACYL-COA LIGASE ACSF2, MITOCHONDRIAL"/>
    <property type="match status" value="1"/>
</dbReference>
<dbReference type="Pfam" id="PF13193">
    <property type="entry name" value="AMP-binding_C"/>
    <property type="match status" value="1"/>
</dbReference>
<protein>
    <submittedName>
        <fullName evidence="5">Fatty-acyl-CoA synthase</fullName>
        <ecNumber evidence="5">6.2.1.-</ecNumber>
    </submittedName>
</protein>
<organism evidence="5 6">
    <name type="scientific">Actinomycetospora corticicola</name>
    <dbReference type="NCBI Taxonomy" id="663602"/>
    <lineage>
        <taxon>Bacteria</taxon>
        <taxon>Bacillati</taxon>
        <taxon>Actinomycetota</taxon>
        <taxon>Actinomycetes</taxon>
        <taxon>Pseudonocardiales</taxon>
        <taxon>Pseudonocardiaceae</taxon>
        <taxon>Actinomycetospora</taxon>
    </lineage>
</organism>
<evidence type="ECO:0000313" key="5">
    <source>
        <dbReference type="EMBL" id="NYD38806.1"/>
    </source>
</evidence>
<dbReference type="GO" id="GO:0031956">
    <property type="term" value="F:medium-chain fatty acid-CoA ligase activity"/>
    <property type="evidence" value="ECO:0007669"/>
    <property type="project" value="TreeGrafter"/>
</dbReference>
<dbReference type="Gene3D" id="3.30.300.30">
    <property type="match status" value="1"/>
</dbReference>
<sequence length="529" mass="57239">MYPGTFARTSPDKPAVVMADTGKSLTYAELEDRSIRLAHVLREAGLRPGGHVALIATNSPEVFVVYWAAVRSGLYITAVNHHLSVDEAAYIVDDCGATALIVSADRAELAASVVGRTPQVAERLAYGGAVEGFEDYEAALAAASGEEPADQPAGVDMLYSSGTTGRPKGIQPARPTREVHEPGEPFVSIFGPLFGFDESVVYYSPAPTYHAAPLRFGGMVLATGGTLVMTQGFEAEQALRVIAEHGVTHSQWVPTMFVRMLKLDEAVRAGYDCSTVRVAIHAAAPCPVDVKQSMMDWWGPVLWEYFSSTEANGITLISPQQWLDHPGSVGQSELGTIRICDTEDPDAPELPAGQVGTIFFERPQRPFEYHHDPEKTREATHPHHGTWTTTGDVGYVDDEGFLYLTDRKAFMIISGGVNIYPQEIENCLTMHPAVFDVAVIGIPDREMGEQVKAVVQLAAGHEGSDALATELIEHVKASIARYKAPRSVDFVDDLPRTATGKLVKGELRKQYLEAGGDEAKRSSTMKAGV</sequence>
<dbReference type="InterPro" id="IPR000873">
    <property type="entry name" value="AMP-dep_synth/lig_dom"/>
</dbReference>
<dbReference type="Pfam" id="PF00501">
    <property type="entry name" value="AMP-binding"/>
    <property type="match status" value="1"/>
</dbReference>
<proteinExistence type="inferred from homology"/>
<comment type="similarity">
    <text evidence="1">Belongs to the ATP-dependent AMP-binding enzyme family.</text>
</comment>
<name>A0A7Y9E0H0_9PSEU</name>
<dbReference type="FunFam" id="3.30.300.30:FF:000008">
    <property type="entry name" value="2,3-dihydroxybenzoate-AMP ligase"/>
    <property type="match status" value="1"/>
</dbReference>
<evidence type="ECO:0000259" key="3">
    <source>
        <dbReference type="Pfam" id="PF00501"/>
    </source>
</evidence>
<keyword evidence="2 5" id="KW-0436">Ligase</keyword>
<reference evidence="5 6" key="1">
    <citation type="submission" date="2020-07" db="EMBL/GenBank/DDBJ databases">
        <title>Sequencing the genomes of 1000 actinobacteria strains.</title>
        <authorList>
            <person name="Klenk H.-P."/>
        </authorList>
    </citation>
    <scope>NUCLEOTIDE SEQUENCE [LARGE SCALE GENOMIC DNA]</scope>
    <source>
        <strain evidence="5 6">DSM 45772</strain>
    </source>
</reference>
<dbReference type="RefSeq" id="WP_179796197.1">
    <property type="nucleotide sequence ID" value="NZ_BAABHP010000019.1"/>
</dbReference>
<evidence type="ECO:0000256" key="1">
    <source>
        <dbReference type="ARBA" id="ARBA00006432"/>
    </source>
</evidence>
<comment type="caution">
    <text evidence="5">The sequence shown here is derived from an EMBL/GenBank/DDBJ whole genome shotgun (WGS) entry which is preliminary data.</text>
</comment>
<dbReference type="GO" id="GO:0006631">
    <property type="term" value="P:fatty acid metabolic process"/>
    <property type="evidence" value="ECO:0007669"/>
    <property type="project" value="TreeGrafter"/>
</dbReference>
<dbReference type="Gene3D" id="3.40.50.12780">
    <property type="entry name" value="N-terminal domain of ligase-like"/>
    <property type="match status" value="1"/>
</dbReference>
<dbReference type="InterPro" id="IPR045851">
    <property type="entry name" value="AMP-bd_C_sf"/>
</dbReference>
<dbReference type="EMBL" id="JACCBN010000001">
    <property type="protein sequence ID" value="NYD38806.1"/>
    <property type="molecule type" value="Genomic_DNA"/>
</dbReference>
<dbReference type="AlphaFoldDB" id="A0A7Y9E0H0"/>
<dbReference type="SUPFAM" id="SSF56801">
    <property type="entry name" value="Acetyl-CoA synthetase-like"/>
    <property type="match status" value="1"/>
</dbReference>
<dbReference type="InterPro" id="IPR025110">
    <property type="entry name" value="AMP-bd_C"/>
</dbReference>
<evidence type="ECO:0000259" key="4">
    <source>
        <dbReference type="Pfam" id="PF13193"/>
    </source>
</evidence>
<feature type="domain" description="AMP-dependent synthetase/ligase" evidence="3">
    <location>
        <begin position="7"/>
        <end position="364"/>
    </location>
</feature>
<evidence type="ECO:0000313" key="6">
    <source>
        <dbReference type="Proteomes" id="UP000535890"/>
    </source>
</evidence>
<dbReference type="PANTHER" id="PTHR43201">
    <property type="entry name" value="ACYL-COA SYNTHETASE"/>
    <property type="match status" value="1"/>
</dbReference>
<feature type="domain" description="AMP-binding enzyme C-terminal" evidence="4">
    <location>
        <begin position="423"/>
        <end position="501"/>
    </location>
</feature>
<dbReference type="Proteomes" id="UP000535890">
    <property type="component" value="Unassembled WGS sequence"/>
</dbReference>
<dbReference type="InterPro" id="IPR042099">
    <property type="entry name" value="ANL_N_sf"/>
</dbReference>
<gene>
    <name evidence="5" type="ORF">BJ983_004908</name>
</gene>
<dbReference type="PROSITE" id="PS00455">
    <property type="entry name" value="AMP_BINDING"/>
    <property type="match status" value="1"/>
</dbReference>
<keyword evidence="6" id="KW-1185">Reference proteome</keyword>